<dbReference type="GO" id="GO:0070181">
    <property type="term" value="F:small ribosomal subunit rRNA binding"/>
    <property type="evidence" value="ECO:0007669"/>
    <property type="project" value="TreeGrafter"/>
</dbReference>
<keyword evidence="6" id="KW-1185">Reference proteome</keyword>
<dbReference type="Pfam" id="PF08069">
    <property type="entry name" value="Ribosomal_S13_N"/>
    <property type="match status" value="1"/>
</dbReference>
<dbReference type="GO" id="GO:0003735">
    <property type="term" value="F:structural constituent of ribosome"/>
    <property type="evidence" value="ECO:0007669"/>
    <property type="project" value="InterPro"/>
</dbReference>
<evidence type="ECO:0000313" key="5">
    <source>
        <dbReference type="Ensembl" id="ENSMSIP00000035728.1"/>
    </source>
</evidence>
<dbReference type="PANTHER" id="PTHR11885:SF17">
    <property type="entry name" value="RIBOSOMAL PROTEIN S13_S15 N-TERMINAL DOMAIN-CONTAINING PROTEIN"/>
    <property type="match status" value="1"/>
</dbReference>
<evidence type="ECO:0000313" key="6">
    <source>
        <dbReference type="Proteomes" id="UP000694415"/>
    </source>
</evidence>
<evidence type="ECO:0000256" key="1">
    <source>
        <dbReference type="ARBA" id="ARBA00008434"/>
    </source>
</evidence>
<dbReference type="SMART" id="SM01386">
    <property type="entry name" value="Ribosomal_S13_N"/>
    <property type="match status" value="1"/>
</dbReference>
<dbReference type="GO" id="GO:0006412">
    <property type="term" value="P:translation"/>
    <property type="evidence" value="ECO:0007669"/>
    <property type="project" value="InterPro"/>
</dbReference>
<dbReference type="Ensembl" id="ENSMSIT00000045017.1">
    <property type="protein sequence ID" value="ENSMSIP00000035728.1"/>
    <property type="gene ID" value="ENSMSIG00000029743.1"/>
</dbReference>
<reference evidence="5" key="2">
    <citation type="submission" date="2025-09" db="UniProtKB">
        <authorList>
            <consortium name="Ensembl"/>
        </authorList>
    </citation>
    <scope>IDENTIFICATION</scope>
</reference>
<evidence type="ECO:0000259" key="4">
    <source>
        <dbReference type="SMART" id="SM01386"/>
    </source>
</evidence>
<protein>
    <recommendedName>
        <fullName evidence="4">Small ribosomal subunit protein uS15 N-terminal domain-containing protein</fullName>
    </recommendedName>
</protein>
<keyword evidence="2" id="KW-0689">Ribosomal protein</keyword>
<organism evidence="5 6">
    <name type="scientific">Mus spicilegus</name>
    <name type="common">Mound-building mouse</name>
    <dbReference type="NCBI Taxonomy" id="10103"/>
    <lineage>
        <taxon>Eukaryota</taxon>
        <taxon>Metazoa</taxon>
        <taxon>Chordata</taxon>
        <taxon>Craniata</taxon>
        <taxon>Vertebrata</taxon>
        <taxon>Euteleostomi</taxon>
        <taxon>Mammalia</taxon>
        <taxon>Eutheria</taxon>
        <taxon>Euarchontoglires</taxon>
        <taxon>Glires</taxon>
        <taxon>Rodentia</taxon>
        <taxon>Myomorpha</taxon>
        <taxon>Muroidea</taxon>
        <taxon>Muridae</taxon>
        <taxon>Murinae</taxon>
        <taxon>Mus</taxon>
        <taxon>Mus</taxon>
    </lineage>
</organism>
<evidence type="ECO:0000256" key="2">
    <source>
        <dbReference type="ARBA" id="ARBA00022980"/>
    </source>
</evidence>
<reference evidence="5" key="1">
    <citation type="submission" date="2025-08" db="UniProtKB">
        <authorList>
            <consortium name="Ensembl"/>
        </authorList>
    </citation>
    <scope>IDENTIFICATION</scope>
</reference>
<dbReference type="GO" id="GO:0022627">
    <property type="term" value="C:cytosolic small ribosomal subunit"/>
    <property type="evidence" value="ECO:0007669"/>
    <property type="project" value="TreeGrafter"/>
</dbReference>
<dbReference type="InterPro" id="IPR012606">
    <property type="entry name" value="Ribosomal_uS15_N"/>
</dbReference>
<sequence length="56" mass="6270">MGHMHAPQGQSQLASHIIPTWLKMTSDNVKGQIYKLAKKGLTPFQIGCRSRHKPCL</sequence>
<accession>A0A8C6IDS8</accession>
<dbReference type="InterPro" id="IPR023029">
    <property type="entry name" value="Ribosomal_uS15_arc_euk"/>
</dbReference>
<feature type="domain" description="Small ribosomal subunit protein uS15 N-terminal" evidence="4">
    <location>
        <begin position="1"/>
        <end position="56"/>
    </location>
</feature>
<evidence type="ECO:0000256" key="3">
    <source>
        <dbReference type="ARBA" id="ARBA00023274"/>
    </source>
</evidence>
<dbReference type="GO" id="GO:0005730">
    <property type="term" value="C:nucleolus"/>
    <property type="evidence" value="ECO:0007669"/>
    <property type="project" value="TreeGrafter"/>
</dbReference>
<dbReference type="AlphaFoldDB" id="A0A8C6IDS8"/>
<dbReference type="Proteomes" id="UP000694415">
    <property type="component" value="Unplaced"/>
</dbReference>
<proteinExistence type="inferred from homology"/>
<keyword evidence="3" id="KW-0687">Ribonucleoprotein</keyword>
<dbReference type="PANTHER" id="PTHR11885">
    <property type="entry name" value="RIBOSOMAL PROTEIN S15P/S13E"/>
    <property type="match status" value="1"/>
</dbReference>
<name>A0A8C6IDS8_MUSSI</name>
<comment type="similarity">
    <text evidence="1">Belongs to the universal ribosomal protein uS15 family.</text>
</comment>